<comment type="cofactor">
    <cofactor evidence="1 11">
        <name>[4Fe-4S] cluster</name>
        <dbReference type="ChEBI" id="CHEBI:49883"/>
    </cofactor>
</comment>
<protein>
    <recommendedName>
        <fullName evidence="11">L-serine dehydratase</fullName>
        <ecNumber evidence="11">4.3.1.17</ecNumber>
    </recommendedName>
</protein>
<evidence type="ECO:0000313" key="13">
    <source>
        <dbReference type="EMBL" id="CCO09088.1"/>
    </source>
</evidence>
<dbReference type="GO" id="GO:0051539">
    <property type="term" value="F:4 iron, 4 sulfur cluster binding"/>
    <property type="evidence" value="ECO:0007669"/>
    <property type="project" value="UniProtKB-UniRule"/>
</dbReference>
<keyword evidence="5 11" id="KW-0004">4Fe-4S</keyword>
<evidence type="ECO:0000256" key="8">
    <source>
        <dbReference type="ARBA" id="ARBA00023014"/>
    </source>
</evidence>
<dbReference type="GO" id="GO:0003941">
    <property type="term" value="F:L-serine ammonia-lyase activity"/>
    <property type="evidence" value="ECO:0007669"/>
    <property type="project" value="UniProtKB-UniRule"/>
</dbReference>
<evidence type="ECO:0000256" key="11">
    <source>
        <dbReference type="RuleBase" id="RU366059"/>
    </source>
</evidence>
<evidence type="ECO:0000256" key="6">
    <source>
        <dbReference type="ARBA" id="ARBA00022723"/>
    </source>
</evidence>
<evidence type="ECO:0000259" key="12">
    <source>
        <dbReference type="Pfam" id="PF03313"/>
    </source>
</evidence>
<evidence type="ECO:0000256" key="9">
    <source>
        <dbReference type="ARBA" id="ARBA00023239"/>
    </source>
</evidence>
<dbReference type="eggNOG" id="COG1760">
    <property type="taxonomic scope" value="Bacteria"/>
</dbReference>
<dbReference type="NCBIfam" id="TIGR00718">
    <property type="entry name" value="sda_alpha"/>
    <property type="match status" value="1"/>
</dbReference>
<evidence type="ECO:0000256" key="2">
    <source>
        <dbReference type="ARBA" id="ARBA00004742"/>
    </source>
</evidence>
<comment type="caution">
    <text evidence="13">The sequence shown here is derived from an EMBL/GenBank/DDBJ whole genome shotgun (WGS) entry which is preliminary data.</text>
</comment>
<keyword evidence="14" id="KW-1185">Reference proteome</keyword>
<dbReference type="PANTHER" id="PTHR30182">
    <property type="entry name" value="L-SERINE DEHYDRATASE"/>
    <property type="match status" value="1"/>
</dbReference>
<dbReference type="GO" id="GO:0006094">
    <property type="term" value="P:gluconeogenesis"/>
    <property type="evidence" value="ECO:0007669"/>
    <property type="project" value="UniProtKB-KW"/>
</dbReference>
<evidence type="ECO:0000256" key="10">
    <source>
        <dbReference type="ARBA" id="ARBA00049406"/>
    </source>
</evidence>
<evidence type="ECO:0000256" key="1">
    <source>
        <dbReference type="ARBA" id="ARBA00001966"/>
    </source>
</evidence>
<evidence type="ECO:0000256" key="7">
    <source>
        <dbReference type="ARBA" id="ARBA00023004"/>
    </source>
</evidence>
<keyword evidence="9 11" id="KW-0456">Lyase</keyword>
<gene>
    <name evidence="13" type="primary">sdaAA</name>
    <name evidence="13" type="ORF">DESHY_60260</name>
</gene>
<dbReference type="EC" id="4.3.1.17" evidence="11"/>
<comment type="similarity">
    <text evidence="3 11">Belongs to the iron-sulfur dependent L-serine dehydratase family.</text>
</comment>
<dbReference type="GO" id="GO:0046872">
    <property type="term" value="F:metal ion binding"/>
    <property type="evidence" value="ECO:0007669"/>
    <property type="project" value="UniProtKB-KW"/>
</dbReference>
<proteinExistence type="inferred from homology"/>
<keyword evidence="6 11" id="KW-0479">Metal-binding</keyword>
<dbReference type="PANTHER" id="PTHR30182:SF1">
    <property type="entry name" value="L-SERINE DEHYDRATASE 1"/>
    <property type="match status" value="1"/>
</dbReference>
<dbReference type="EMBL" id="CAOS01000013">
    <property type="protein sequence ID" value="CCO09088.1"/>
    <property type="molecule type" value="Genomic_DNA"/>
</dbReference>
<dbReference type="InterPro" id="IPR005130">
    <property type="entry name" value="Ser_deHydtase-like_asu"/>
</dbReference>
<keyword evidence="8 11" id="KW-0411">Iron-sulfur</keyword>
<comment type="catalytic activity">
    <reaction evidence="10 11">
        <text>L-serine = pyruvate + NH4(+)</text>
        <dbReference type="Rhea" id="RHEA:19169"/>
        <dbReference type="ChEBI" id="CHEBI:15361"/>
        <dbReference type="ChEBI" id="CHEBI:28938"/>
        <dbReference type="ChEBI" id="CHEBI:33384"/>
        <dbReference type="EC" id="4.3.1.17"/>
    </reaction>
</comment>
<comment type="pathway">
    <text evidence="2">Carbohydrate biosynthesis; gluconeogenesis.</text>
</comment>
<evidence type="ECO:0000256" key="4">
    <source>
        <dbReference type="ARBA" id="ARBA00022432"/>
    </source>
</evidence>
<name>K8EBN5_9FIRM</name>
<keyword evidence="4 11" id="KW-0312">Gluconeogenesis</keyword>
<sequence length="300" mass="30455">MRGEGGLQYRTVAELVALARQQGETIGKTVFTQEVQAGGRTQTEVFAEMEKSLLVMEQAVEKGINEALTSRSGLTGGDAKRLQDYAREGKSLCRGIVFDAVNYALAVSEVNAAMGLIVATPTAGSSGVLPGSVLAAGRHLGCSREQMVYALFNAGGIGYVIANNATISGAAGGCQAEIGAAAAMAASAVAELAGGSPEQSAHAAAIALKNLLGLVCDPVAGLVEVPCVKRNSMGAAISIVAADMALAGITSVIPCDEVIEAMFKIGTMLPVCLRETSLAGLATTPTGLELGQKINAKDQA</sequence>
<evidence type="ECO:0000256" key="3">
    <source>
        <dbReference type="ARBA" id="ARBA00008636"/>
    </source>
</evidence>
<reference evidence="13 14" key="1">
    <citation type="journal article" date="2013" name="Genome Announc.">
        <title>Genome Sequence of the Sulfate-Reducing Bacterium Desulfotomaculum hydrothermale Lam5(T).</title>
        <authorList>
            <person name="Amin O."/>
            <person name="Fardeau M.L."/>
            <person name="Valette O."/>
            <person name="Hirschler-Rea A."/>
            <person name="Barbe V."/>
            <person name="Medigue C."/>
            <person name="Vacherie B."/>
            <person name="Ollivier B."/>
            <person name="Bertin P.N."/>
            <person name="Dolla A."/>
        </authorList>
    </citation>
    <scope>NUCLEOTIDE SEQUENCE [LARGE SCALE GENOMIC DNA]</scope>
    <source>
        <strain evidence="14">Lam5 / DSM 18033</strain>
    </source>
</reference>
<dbReference type="Pfam" id="PF03313">
    <property type="entry name" value="SDH_alpha"/>
    <property type="match status" value="1"/>
</dbReference>
<dbReference type="AlphaFoldDB" id="K8EBN5"/>
<accession>K8EBN5</accession>
<dbReference type="RefSeq" id="WP_008412881.1">
    <property type="nucleotide sequence ID" value="NZ_CAOS01000013.1"/>
</dbReference>
<dbReference type="InterPro" id="IPR004642">
    <property type="entry name" value="Ser_deHydtase_asu"/>
</dbReference>
<dbReference type="STRING" id="1121428.DESHY_60260"/>
<dbReference type="Proteomes" id="UP000009315">
    <property type="component" value="Unassembled WGS sequence"/>
</dbReference>
<keyword evidence="7 11" id="KW-0408">Iron</keyword>
<organism evidence="13 14">
    <name type="scientific">Desulforamulus hydrothermalis Lam5 = DSM 18033</name>
    <dbReference type="NCBI Taxonomy" id="1121428"/>
    <lineage>
        <taxon>Bacteria</taxon>
        <taxon>Bacillati</taxon>
        <taxon>Bacillota</taxon>
        <taxon>Clostridia</taxon>
        <taxon>Eubacteriales</taxon>
        <taxon>Peptococcaceae</taxon>
        <taxon>Desulforamulus</taxon>
    </lineage>
</organism>
<evidence type="ECO:0000313" key="14">
    <source>
        <dbReference type="Proteomes" id="UP000009315"/>
    </source>
</evidence>
<feature type="domain" description="Serine dehydratase-like alpha subunit" evidence="12">
    <location>
        <begin position="23"/>
        <end position="282"/>
    </location>
</feature>
<dbReference type="InterPro" id="IPR051318">
    <property type="entry name" value="Fe-S_L-Ser"/>
</dbReference>
<evidence type="ECO:0000256" key="5">
    <source>
        <dbReference type="ARBA" id="ARBA00022485"/>
    </source>
</evidence>